<name>A0A6C0D1F4_9ZZZZ</name>
<sequence>MTSSSSDIPKVPKVMLSMIVKNESKIINRCLERVRELVDGVCICDTGSTDDTWTILETWKSKIPNVHIFQDGWKNFGHNRTLGIQHALSVIPTEDRNDWFLLFLDADMELVVVEDSKRMEIKNSFLDKADVWYTIQKLGSITYSNIRWVRASMEMECVGPTHEYYEIKTKDPRILTTPEWIYIQDQGDGGCKSDKFSRDVCLLKEDLRKNPTNSRNWFYLANSYRNLNENEEACKAYHHRIGLGGWKEEVYMSLIYLGDTLLRWDDPEHNTQALMAWLEAYEVIPYRVESLYRLCRFYRMQQRPQLAMLFYKQGMKFSSLLSLSSTPTPLFHEHLIEKYLWKIEMSILGFYTGQKEQGKQACLDLLQQEESLPKELFEMTLKNLKYYNFESSTEHINGTYKRNI</sequence>
<protein>
    <recommendedName>
        <fullName evidence="1">Glycosyltransferase 2-like domain-containing protein</fullName>
    </recommendedName>
</protein>
<feature type="domain" description="Glycosyltransferase 2-like" evidence="1">
    <location>
        <begin position="18"/>
        <end position="109"/>
    </location>
</feature>
<dbReference type="InterPro" id="IPR011990">
    <property type="entry name" value="TPR-like_helical_dom_sf"/>
</dbReference>
<dbReference type="InterPro" id="IPR029044">
    <property type="entry name" value="Nucleotide-diphossugar_trans"/>
</dbReference>
<dbReference type="Gene3D" id="1.25.40.10">
    <property type="entry name" value="Tetratricopeptide repeat domain"/>
    <property type="match status" value="1"/>
</dbReference>
<evidence type="ECO:0000259" key="1">
    <source>
        <dbReference type="Pfam" id="PF00535"/>
    </source>
</evidence>
<evidence type="ECO:0000313" key="2">
    <source>
        <dbReference type="EMBL" id="QHT10262.1"/>
    </source>
</evidence>
<proteinExistence type="predicted"/>
<dbReference type="Pfam" id="PF00535">
    <property type="entry name" value="Glycos_transf_2"/>
    <property type="match status" value="1"/>
</dbReference>
<accession>A0A6C0D1F4</accession>
<dbReference type="PANTHER" id="PTHR43630">
    <property type="entry name" value="POLY-BETA-1,6-N-ACETYL-D-GLUCOSAMINE SYNTHASE"/>
    <property type="match status" value="1"/>
</dbReference>
<organism evidence="2">
    <name type="scientific">viral metagenome</name>
    <dbReference type="NCBI Taxonomy" id="1070528"/>
    <lineage>
        <taxon>unclassified sequences</taxon>
        <taxon>metagenomes</taxon>
        <taxon>organismal metagenomes</taxon>
    </lineage>
</organism>
<dbReference type="EMBL" id="MN739519">
    <property type="protein sequence ID" value="QHT10262.1"/>
    <property type="molecule type" value="Genomic_DNA"/>
</dbReference>
<dbReference type="Gene3D" id="3.90.550.10">
    <property type="entry name" value="Spore Coat Polysaccharide Biosynthesis Protein SpsA, Chain A"/>
    <property type="match status" value="1"/>
</dbReference>
<dbReference type="AlphaFoldDB" id="A0A6C0D1F4"/>
<reference evidence="2" key="1">
    <citation type="journal article" date="2020" name="Nature">
        <title>Giant virus diversity and host interactions through global metagenomics.</title>
        <authorList>
            <person name="Schulz F."/>
            <person name="Roux S."/>
            <person name="Paez-Espino D."/>
            <person name="Jungbluth S."/>
            <person name="Walsh D.A."/>
            <person name="Denef V.J."/>
            <person name="McMahon K.D."/>
            <person name="Konstantinidis K.T."/>
            <person name="Eloe-Fadrosh E.A."/>
            <person name="Kyrpides N.C."/>
            <person name="Woyke T."/>
        </authorList>
    </citation>
    <scope>NUCLEOTIDE SEQUENCE</scope>
    <source>
        <strain evidence="2">GVMAG-M-3300023174-104</strain>
    </source>
</reference>
<dbReference type="SUPFAM" id="SSF53448">
    <property type="entry name" value="Nucleotide-diphospho-sugar transferases"/>
    <property type="match status" value="1"/>
</dbReference>
<dbReference type="PANTHER" id="PTHR43630:SF2">
    <property type="entry name" value="GLYCOSYLTRANSFERASE"/>
    <property type="match status" value="1"/>
</dbReference>
<dbReference type="InterPro" id="IPR001173">
    <property type="entry name" value="Glyco_trans_2-like"/>
</dbReference>
<dbReference type="SUPFAM" id="SSF48452">
    <property type="entry name" value="TPR-like"/>
    <property type="match status" value="1"/>
</dbReference>